<dbReference type="PANTHER" id="PTHR11905:SF159">
    <property type="entry name" value="ADAM METALLOPROTEASE"/>
    <property type="match status" value="1"/>
</dbReference>
<evidence type="ECO:0000256" key="3">
    <source>
        <dbReference type="ARBA" id="ARBA00022833"/>
    </source>
</evidence>
<keyword evidence="2" id="KW-0378">Hydrolase</keyword>
<dbReference type="Pfam" id="PF01421">
    <property type="entry name" value="Reprolysin"/>
    <property type="match status" value="1"/>
</dbReference>
<organism evidence="8">
    <name type="scientific">Ixodes ricinus</name>
    <name type="common">Common tick</name>
    <name type="synonym">Acarus ricinus</name>
    <dbReference type="NCBI Taxonomy" id="34613"/>
    <lineage>
        <taxon>Eukaryota</taxon>
        <taxon>Metazoa</taxon>
        <taxon>Ecdysozoa</taxon>
        <taxon>Arthropoda</taxon>
        <taxon>Chelicerata</taxon>
        <taxon>Arachnida</taxon>
        <taxon>Acari</taxon>
        <taxon>Parasitiformes</taxon>
        <taxon>Ixodida</taxon>
        <taxon>Ixodoidea</taxon>
        <taxon>Ixodidae</taxon>
        <taxon>Ixodinae</taxon>
        <taxon>Ixodes</taxon>
    </lineage>
</organism>
<dbReference type="Gene3D" id="3.40.1620.60">
    <property type="match status" value="1"/>
</dbReference>
<evidence type="ECO:0000256" key="2">
    <source>
        <dbReference type="ARBA" id="ARBA00022801"/>
    </source>
</evidence>
<keyword evidence="3" id="KW-0862">Zinc</keyword>
<evidence type="ECO:0000256" key="6">
    <source>
        <dbReference type="SAM" id="SignalP"/>
    </source>
</evidence>
<comment type="caution">
    <text evidence="5">Lacks conserved residue(s) required for the propagation of feature annotation.</text>
</comment>
<feature type="domain" description="Peptidase M12B" evidence="7">
    <location>
        <begin position="44"/>
        <end position="248"/>
    </location>
</feature>
<dbReference type="Gene3D" id="3.40.390.10">
    <property type="entry name" value="Collagenase (Catalytic Domain)"/>
    <property type="match status" value="1"/>
</dbReference>
<evidence type="ECO:0000259" key="7">
    <source>
        <dbReference type="PROSITE" id="PS50215"/>
    </source>
</evidence>
<dbReference type="PROSITE" id="PS50215">
    <property type="entry name" value="ADAM_MEPRO"/>
    <property type="match status" value="1"/>
</dbReference>
<protein>
    <submittedName>
        <fullName evidence="8">Putative secreted metalloprotease</fullName>
    </submittedName>
</protein>
<dbReference type="AlphaFoldDB" id="A0A147BFD3"/>
<evidence type="ECO:0000313" key="8">
    <source>
        <dbReference type="EMBL" id="JAR89509.1"/>
    </source>
</evidence>
<dbReference type="SUPFAM" id="SSF55486">
    <property type="entry name" value="Metalloproteases ('zincins'), catalytic domain"/>
    <property type="match status" value="1"/>
</dbReference>
<reference evidence="8" key="1">
    <citation type="journal article" date="2018" name="PLoS Negl. Trop. Dis.">
        <title>Sialome diversity of ticks revealed by RNAseq of single tick salivary glands.</title>
        <authorList>
            <person name="Perner J."/>
            <person name="Kropackova S."/>
            <person name="Kopacek P."/>
            <person name="Ribeiro J.M."/>
        </authorList>
    </citation>
    <scope>NUCLEOTIDE SEQUENCE</scope>
    <source>
        <strain evidence="8">Siblings of single egg batch collected in Ceske Budejovice</strain>
        <tissue evidence="8">Salivary glands</tissue>
    </source>
</reference>
<dbReference type="PROSITE" id="PS51257">
    <property type="entry name" value="PROKAR_LIPOPROTEIN"/>
    <property type="match status" value="1"/>
</dbReference>
<evidence type="ECO:0000256" key="5">
    <source>
        <dbReference type="PROSITE-ProRule" id="PRU00276"/>
    </source>
</evidence>
<dbReference type="InterPro" id="IPR024079">
    <property type="entry name" value="MetalloPept_cat_dom_sf"/>
</dbReference>
<evidence type="ECO:0000256" key="1">
    <source>
        <dbReference type="ARBA" id="ARBA00022670"/>
    </source>
</evidence>
<proteinExistence type="predicted"/>
<dbReference type="EMBL" id="GEGO01005895">
    <property type="protein sequence ID" value="JAR89509.1"/>
    <property type="molecule type" value="Transcribed_RNA"/>
</dbReference>
<name>A0A147BFD3_IXORI</name>
<dbReference type="GO" id="GO:0004222">
    <property type="term" value="F:metalloendopeptidase activity"/>
    <property type="evidence" value="ECO:0007669"/>
    <property type="project" value="InterPro"/>
</dbReference>
<feature type="chain" id="PRO_5007542155" evidence="6">
    <location>
        <begin position="21"/>
        <end position="373"/>
    </location>
</feature>
<evidence type="ECO:0000256" key="4">
    <source>
        <dbReference type="ARBA" id="ARBA00023049"/>
    </source>
</evidence>
<dbReference type="PANTHER" id="PTHR11905">
    <property type="entry name" value="ADAM A DISINTEGRIN AND METALLOPROTEASE DOMAIN"/>
    <property type="match status" value="1"/>
</dbReference>
<feature type="signal peptide" evidence="6">
    <location>
        <begin position="1"/>
        <end position="20"/>
    </location>
</feature>
<dbReference type="GO" id="GO:0006509">
    <property type="term" value="P:membrane protein ectodomain proteolysis"/>
    <property type="evidence" value="ECO:0007669"/>
    <property type="project" value="TreeGrafter"/>
</dbReference>
<keyword evidence="6" id="KW-0732">Signal</keyword>
<sequence length="373" mass="42204">MRSVAFFVFLEAALLVSSSASSCEGYEYETDEWYIKRCKFVGTVDVGIYIMVDTAYGRLLQNIPSGVISYLKVLVNNVEAHFWNFKCPDVKLSLLGVKQLTEQEENSFKKYKTFKNESTKKLDPVFTLAMFNRWVNKTNQCERAEVVYLLTSDPIRDFMGAYRLEMKAASYFVGPCIERRTALSTDDGESFSGVSGMVQQMARLFGIKWDDSRSPTKPCSTDAGYVMSKNGESTKLANFSCCSYEEWEFSYFFGARGKTCFNQTHKSIHSENDKLPADFYNASEYCKIFSGREEAKTCSDIVGNPQLRSDLGENTYDAACQLQCCINQTHLNINSPDGMKCGNEKVCIHGFCVSKKIRSTQSNNRASDEPREL</sequence>
<dbReference type="InterPro" id="IPR001590">
    <property type="entry name" value="Peptidase_M12B"/>
</dbReference>
<keyword evidence="4 8" id="KW-0482">Metalloprotease</keyword>
<keyword evidence="1 8" id="KW-0645">Protease</keyword>
<accession>A0A147BFD3</accession>